<name>A0A9D1CWV9_9FIRM</name>
<dbReference type="Proteomes" id="UP000824260">
    <property type="component" value="Unassembled WGS sequence"/>
</dbReference>
<feature type="signal peptide" evidence="1">
    <location>
        <begin position="1"/>
        <end position="22"/>
    </location>
</feature>
<comment type="caution">
    <text evidence="2">The sequence shown here is derived from an EMBL/GenBank/DDBJ whole genome shotgun (WGS) entry which is preliminary data.</text>
</comment>
<proteinExistence type="predicted"/>
<feature type="chain" id="PRO_5039623387" evidence="1">
    <location>
        <begin position="23"/>
        <end position="530"/>
    </location>
</feature>
<reference evidence="2" key="2">
    <citation type="journal article" date="2021" name="PeerJ">
        <title>Extensive microbial diversity within the chicken gut microbiome revealed by metagenomics and culture.</title>
        <authorList>
            <person name="Gilroy R."/>
            <person name="Ravi A."/>
            <person name="Getino M."/>
            <person name="Pursley I."/>
            <person name="Horton D.L."/>
            <person name="Alikhan N.F."/>
            <person name="Baker D."/>
            <person name="Gharbi K."/>
            <person name="Hall N."/>
            <person name="Watson M."/>
            <person name="Adriaenssens E.M."/>
            <person name="Foster-Nyarko E."/>
            <person name="Jarju S."/>
            <person name="Secka A."/>
            <person name="Antonio M."/>
            <person name="Oren A."/>
            <person name="Chaudhuri R.R."/>
            <person name="La Ragione R."/>
            <person name="Hildebrand F."/>
            <person name="Pallen M.J."/>
        </authorList>
    </citation>
    <scope>NUCLEOTIDE SEQUENCE</scope>
    <source>
        <strain evidence="2">ChiSjej6B24-2974</strain>
    </source>
</reference>
<sequence length="530" mass="56437">MKKCLCLCLALLLALGGLCASAEESSFGGLRYTLPEGWTETAAEGVMLLEYDGGEENDNGSVMMVTQDMSMLANAGLDTPMMAEMYLGVLIESIFQTIGREFPENSSTSTLIDGQTAVRYAMQSGDNFVDSVAILYGQTAYVLIGAGVGDAAFDGYEALFASLNFGGAAEASALSQEADDPLADLSDGDVLALRSQVIEALGADSITLEAGEYVVGEDIPAGEYVFSAEDAESIAILSVEERDELFGSVDGGSARCGLNAGETVSVTGSGLLTPYMNTLTTDDVQSVGNVEFLLPPGWTPSMEDGYLYAYTEANREAASCGRLLFAMSTLPDSDVEDPEALLRYLSTPNEDEALTKLLMTEVEGRLAVRYACTDAEESLSSGCTEGLFLLDGNDLYTFLLVGQDIYQESFAYGFDLLLDTVTFDGIEPLPELSMQLGLDDLSESALRRIYTLCQLSLMRRGEISTIPLPMGYFMVGVDIPAGAYNTTAPGMCVIGNYDYVVMGSEPTPVTLEDSQVIQASLNGGVTFTLQ</sequence>
<evidence type="ECO:0000313" key="3">
    <source>
        <dbReference type="Proteomes" id="UP000824260"/>
    </source>
</evidence>
<organism evidence="2 3">
    <name type="scientific">Candidatus Pullichristensenella stercorigallinarum</name>
    <dbReference type="NCBI Taxonomy" id="2840909"/>
    <lineage>
        <taxon>Bacteria</taxon>
        <taxon>Bacillati</taxon>
        <taxon>Bacillota</taxon>
        <taxon>Clostridia</taxon>
        <taxon>Candidatus Pullichristensenella</taxon>
    </lineage>
</organism>
<protein>
    <submittedName>
        <fullName evidence="2">Uncharacterized protein</fullName>
    </submittedName>
</protein>
<dbReference type="EMBL" id="DVFZ01000089">
    <property type="protein sequence ID" value="HIQ83211.1"/>
    <property type="molecule type" value="Genomic_DNA"/>
</dbReference>
<reference evidence="2" key="1">
    <citation type="submission" date="2020-10" db="EMBL/GenBank/DDBJ databases">
        <authorList>
            <person name="Gilroy R."/>
        </authorList>
    </citation>
    <scope>NUCLEOTIDE SEQUENCE</scope>
    <source>
        <strain evidence="2">ChiSjej6B24-2974</strain>
    </source>
</reference>
<evidence type="ECO:0000256" key="1">
    <source>
        <dbReference type="SAM" id="SignalP"/>
    </source>
</evidence>
<gene>
    <name evidence="2" type="ORF">IAA52_08935</name>
</gene>
<accession>A0A9D1CWV9</accession>
<evidence type="ECO:0000313" key="2">
    <source>
        <dbReference type="EMBL" id="HIQ83211.1"/>
    </source>
</evidence>
<dbReference type="AlphaFoldDB" id="A0A9D1CWV9"/>
<keyword evidence="1" id="KW-0732">Signal</keyword>